<feature type="transmembrane region" description="Helical" evidence="2">
    <location>
        <begin position="264"/>
        <end position="289"/>
    </location>
</feature>
<feature type="compositionally biased region" description="Basic and acidic residues" evidence="1">
    <location>
        <begin position="778"/>
        <end position="791"/>
    </location>
</feature>
<feature type="transmembrane region" description="Helical" evidence="2">
    <location>
        <begin position="65"/>
        <end position="86"/>
    </location>
</feature>
<feature type="compositionally biased region" description="Low complexity" evidence="1">
    <location>
        <begin position="486"/>
        <end position="495"/>
    </location>
</feature>
<gene>
    <name evidence="3" type="ORF">A4X03_0g6865</name>
</gene>
<feature type="region of interest" description="Disordered" evidence="1">
    <location>
        <begin position="576"/>
        <end position="598"/>
    </location>
</feature>
<protein>
    <submittedName>
        <fullName evidence="3">Uncharacterized protein</fullName>
    </submittedName>
</protein>
<reference evidence="3" key="1">
    <citation type="submission" date="2016-04" db="EMBL/GenBank/DDBJ databases">
        <authorList>
            <person name="Nguyen H.D."/>
            <person name="Kesanakurti P."/>
            <person name="Cullis J."/>
            <person name="Levesque C.A."/>
            <person name="Hambleton S."/>
        </authorList>
    </citation>
    <scope>NUCLEOTIDE SEQUENCE</scope>
    <source>
        <strain evidence="3">DAOMC 238032</strain>
    </source>
</reference>
<dbReference type="AlphaFoldDB" id="A0A177TZQ6"/>
<feature type="transmembrane region" description="Helical" evidence="2">
    <location>
        <begin position="144"/>
        <end position="167"/>
    </location>
</feature>
<evidence type="ECO:0000256" key="1">
    <source>
        <dbReference type="SAM" id="MobiDB-lite"/>
    </source>
</evidence>
<evidence type="ECO:0000256" key="2">
    <source>
        <dbReference type="SAM" id="Phobius"/>
    </source>
</evidence>
<evidence type="ECO:0000313" key="4">
    <source>
        <dbReference type="Proteomes" id="UP000077671"/>
    </source>
</evidence>
<feature type="transmembrane region" description="Helical" evidence="2">
    <location>
        <begin position="107"/>
        <end position="132"/>
    </location>
</feature>
<feature type="region of interest" description="Disordered" evidence="1">
    <location>
        <begin position="775"/>
        <end position="816"/>
    </location>
</feature>
<evidence type="ECO:0000313" key="3">
    <source>
        <dbReference type="EMBL" id="KAE8248128.1"/>
    </source>
</evidence>
<feature type="transmembrane region" description="Helical" evidence="2">
    <location>
        <begin position="410"/>
        <end position="438"/>
    </location>
</feature>
<dbReference type="EMBL" id="LWDD02001434">
    <property type="protein sequence ID" value="KAE8248128.1"/>
    <property type="molecule type" value="Genomic_DNA"/>
</dbReference>
<feature type="transmembrane region" description="Helical" evidence="2">
    <location>
        <begin position="450"/>
        <end position="470"/>
    </location>
</feature>
<name>A0A177TZQ6_9BASI</name>
<feature type="transmembrane region" description="Helical" evidence="2">
    <location>
        <begin position="197"/>
        <end position="220"/>
    </location>
</feature>
<feature type="region of interest" description="Disordered" evidence="1">
    <location>
        <begin position="486"/>
        <end position="505"/>
    </location>
</feature>
<sequence>MGDIYDIFSLPAPPPPTWLSFHDGPTRARLPNFLASDDPITAARTYLHGQIMFICIPSLWTHVKIVTAVAGLVVSCAIAVIVRRLLQRSLWIFRLTQTERGPLIVPNAIMIFAAIEGLFVIIFLALINSVYYAWEVKKQPLSNLILWISLTWSPLIAGPIWNAFGLWHARPTSSIPRNTRGVQQSRLFGMKMPFSKALLISIFWLLVPIIQLMSVFGPAFTGNNHRSEAVRLYYKWMEEYASATELTRPMLIGLQSIWVEDLKAFYWLAITMFIWSAWTVALFAGYIFVNIRLLLPLRTQLLALEDRNSKISGPSMSRIESVQLPLETPRLRSLVANYVGSRIETVDFQEGDGNEGAKAVNEHWGLRVKDLQEDAVNTSFFPPTKPSAVIRPATDSETSERYLRAAYQHFLFQGVTISTGIFYFGQISLYIALTVYSYNERRMLGRAIDIAFMQAMWGCMVFTFMVFISITMRTYEPVLVNLLNSNNSSKNNNSSGPNRTLAGSRDRSFMKSKLASLRLFSGQDQKKSYSSSNATVVNSPTFMPRDFAMDTLKESGSPDRASKRWQAEPESLGFTANRGSIFNEGTGEITGRNSPSISFTPMPITPPPRRSNSAQGQTHLRKADVLVSTRTPEYEVPAHIPRDRSSPSPLRAPIQIDESWQPLFTSNMEATGFLASTSSLNDRSLREMSSMGTGTLRSLNELSTSTLPLSASQVEAPSPAYIGFERNPSISPSSSISTATSHGIMPTGGLSIGASLTPAGLEFVTALAGVGSMQPEEEWPRARRSTMREMVSDSEATVLPPPPRAGRRLSRTSIST</sequence>
<keyword evidence="2" id="KW-1133">Transmembrane helix</keyword>
<dbReference type="Proteomes" id="UP000077671">
    <property type="component" value="Unassembled WGS sequence"/>
</dbReference>
<proteinExistence type="predicted"/>
<keyword evidence="2" id="KW-0472">Membrane</keyword>
<reference evidence="3" key="2">
    <citation type="journal article" date="2019" name="IMA Fungus">
        <title>Genome sequencing and comparison of five Tilletia species to identify candidate genes for the detection of regulated species infecting wheat.</title>
        <authorList>
            <person name="Nguyen H.D.T."/>
            <person name="Sultana T."/>
            <person name="Kesanakurti P."/>
            <person name="Hambleton S."/>
        </authorList>
    </citation>
    <scope>NUCLEOTIDE SEQUENCE</scope>
    <source>
        <strain evidence="3">DAOMC 238032</strain>
    </source>
</reference>
<accession>A0A177TZQ6</accession>
<comment type="caution">
    <text evidence="3">The sequence shown here is derived from an EMBL/GenBank/DDBJ whole genome shotgun (WGS) entry which is preliminary data.</text>
</comment>
<organism evidence="3 4">
    <name type="scientific">Tilletia caries</name>
    <name type="common">wheat bunt fungus</name>
    <dbReference type="NCBI Taxonomy" id="13290"/>
    <lineage>
        <taxon>Eukaryota</taxon>
        <taxon>Fungi</taxon>
        <taxon>Dikarya</taxon>
        <taxon>Basidiomycota</taxon>
        <taxon>Ustilaginomycotina</taxon>
        <taxon>Exobasidiomycetes</taxon>
        <taxon>Tilletiales</taxon>
        <taxon>Tilletiaceae</taxon>
        <taxon>Tilletia</taxon>
    </lineage>
</organism>
<keyword evidence="2" id="KW-0812">Transmembrane</keyword>